<organism evidence="5 6">
    <name type="scientific">Burkholderia pseudomallei</name>
    <name type="common">Pseudomonas pseudomallei</name>
    <dbReference type="NCBI Taxonomy" id="28450"/>
    <lineage>
        <taxon>Bacteria</taxon>
        <taxon>Pseudomonadati</taxon>
        <taxon>Pseudomonadota</taxon>
        <taxon>Betaproteobacteria</taxon>
        <taxon>Burkholderiales</taxon>
        <taxon>Burkholderiaceae</taxon>
        <taxon>Burkholderia</taxon>
        <taxon>pseudomallei group</taxon>
    </lineage>
</organism>
<evidence type="ECO:0000259" key="4">
    <source>
        <dbReference type="SMART" id="SM00912"/>
    </source>
</evidence>
<dbReference type="Proteomes" id="UP000030475">
    <property type="component" value="Unassembled WGS sequence"/>
</dbReference>
<evidence type="ECO:0000256" key="2">
    <source>
        <dbReference type="ARBA" id="ARBA00022777"/>
    </source>
</evidence>
<accession>A0AA40JHK4</accession>
<dbReference type="InterPro" id="IPR011050">
    <property type="entry name" value="Pectin_lyase_fold/virulence"/>
</dbReference>
<dbReference type="Pfam" id="PF03770">
    <property type="entry name" value="IPK"/>
    <property type="match status" value="1"/>
</dbReference>
<dbReference type="AlphaFoldDB" id="A0AA40JHK4"/>
<dbReference type="EMBL" id="JQIM01000008">
    <property type="protein sequence ID" value="KGX16578.1"/>
    <property type="molecule type" value="Genomic_DNA"/>
</dbReference>
<dbReference type="Pfam" id="PF05860">
    <property type="entry name" value="TPS"/>
    <property type="match status" value="1"/>
</dbReference>
<evidence type="ECO:0000256" key="1">
    <source>
        <dbReference type="ARBA" id="ARBA00022679"/>
    </source>
</evidence>
<dbReference type="InterPro" id="IPR012334">
    <property type="entry name" value="Pectin_lyas_fold"/>
</dbReference>
<proteinExistence type="predicted"/>
<evidence type="ECO:0000313" key="5">
    <source>
        <dbReference type="EMBL" id="KGX16578.1"/>
    </source>
</evidence>
<feature type="region of interest" description="Disordered" evidence="3">
    <location>
        <begin position="559"/>
        <end position="588"/>
    </location>
</feature>
<feature type="region of interest" description="Disordered" evidence="3">
    <location>
        <begin position="605"/>
        <end position="627"/>
    </location>
</feature>
<evidence type="ECO:0000256" key="3">
    <source>
        <dbReference type="SAM" id="MobiDB-lite"/>
    </source>
</evidence>
<dbReference type="SUPFAM" id="SSF51126">
    <property type="entry name" value="Pectin lyase-like"/>
    <property type="match status" value="1"/>
</dbReference>
<dbReference type="GO" id="GO:0016301">
    <property type="term" value="F:kinase activity"/>
    <property type="evidence" value="ECO:0007669"/>
    <property type="project" value="UniProtKB-KW"/>
</dbReference>
<sequence length="914" mass="95354">MQRNEVVNRNVFRLVLNRVAGMPVPMPAAEVSRGRGKLGCGGVRAQRRGGAACAALLGVAGPSLAFAAVVADPNGGAQRPGMATTANGTDLVNIVAPDATGLSHNKFNEFSPVGRGVVLNNSVRPGESQIGGMAAQNPNLMQPATRALLEVTQQRSVLQGTLEAFGGKLDVLVANQHGVTINGLTTLNVGRLGVTTGQVLPQAAGQLRLGVTQGDVLIDHGGIDTQGLDMFDVVSRSIAVRGPIHDSSRAAGADVRLVAGATAYDPQTGHYEAIAADESKAPVQEGISGELLGAMHGRHIVLVSTESGVGVRHDGPIKSANDIRVSANGEVTLGGPQRAAQEAVAGAQAVGCAGMQNVIAGGTVSVCARGHVAIQGAVIAGQDVDLQGKSVKAGRMSAQRDALVTAADGVTLDGPVDAKRHVWIGAHDDVVIREAAAEQNVVLLGRSVTAGRLDAQRDVLAAARDGVTIHEAAAAGQDVVLQGSRARVGQTSAQRDVLVMAADGVTLDGPVSAQRAVWVETQGDVAGSEWIKAGRDVQIGAAADLAGAVTAEEMQQLKAHGDAANRRRVKAGRNEPAGTAAERPDAAEQTVAVADAMREIGVGGDRLSGLDAAPDTPGTPFGAHPQAMFDDPAAQIARSARSTATAGGHAGSFMRVGDGHIAKMTTSREAEIYENYRLALAGVIPDTVPPEEVDSRVGVTARQRQAMATFKGWAEMKGQRVVVMQALGAEIAPEDKIELDVKIGASTVSRTELIGAGRTRWHALSKKVRLTAADLLRGSRSLVGDDRGYTLAGRTSGGIALDARNSRNSVGRSSESLIREALDRSPDTRWRNAQHLLGQLQTIREKMHALPLTFVASSVLIAIDKRKPENSVARLIDLAHPVQPFENEADYEKVNHRFEDGLDKLIRLFQQVEK</sequence>
<dbReference type="Gene3D" id="2.160.20.10">
    <property type="entry name" value="Single-stranded right-handed beta-helix, Pectin lyase-like"/>
    <property type="match status" value="1"/>
</dbReference>
<comment type="caution">
    <text evidence="5">The sequence shown here is derived from an EMBL/GenBank/DDBJ whole genome shotgun (WGS) entry which is preliminary data.</text>
</comment>
<dbReference type="InterPro" id="IPR008638">
    <property type="entry name" value="FhaB/CdiA-like_TPS"/>
</dbReference>
<dbReference type="InterPro" id="IPR038286">
    <property type="entry name" value="IPK_sf"/>
</dbReference>
<keyword evidence="2" id="KW-0418">Kinase</keyword>
<dbReference type="SMART" id="SM00912">
    <property type="entry name" value="Haemagg_act"/>
    <property type="match status" value="1"/>
</dbReference>
<dbReference type="Gene3D" id="3.30.470.160">
    <property type="entry name" value="Inositol polyphosphate kinase"/>
    <property type="match status" value="1"/>
</dbReference>
<dbReference type="NCBIfam" id="TIGR01901">
    <property type="entry name" value="adhes_NPXG"/>
    <property type="match status" value="1"/>
</dbReference>
<dbReference type="SUPFAM" id="SSF56104">
    <property type="entry name" value="SAICAR synthase-like"/>
    <property type="match status" value="1"/>
</dbReference>
<dbReference type="InterPro" id="IPR005522">
    <property type="entry name" value="IPK"/>
</dbReference>
<gene>
    <name evidence="5" type="ORF">Y036_5826</name>
</gene>
<dbReference type="GO" id="GO:0032958">
    <property type="term" value="P:inositol phosphate biosynthetic process"/>
    <property type="evidence" value="ECO:0007669"/>
    <property type="project" value="InterPro"/>
</dbReference>
<evidence type="ECO:0000313" key="6">
    <source>
        <dbReference type="Proteomes" id="UP000030475"/>
    </source>
</evidence>
<keyword evidence="1" id="KW-0808">Transferase</keyword>
<protein>
    <recommendedName>
        <fullName evidence="4">Filamentous haemagglutinin FhaB/tRNA nuclease CdiA-like TPS domain-containing protein</fullName>
    </recommendedName>
</protein>
<reference evidence="5 6" key="1">
    <citation type="submission" date="2014-08" db="EMBL/GenBank/DDBJ databases">
        <authorList>
            <person name="Bunnell A."/>
            <person name="Chain P.S."/>
            <person name="Chertkov O."/>
            <person name="Currie B.J."/>
            <person name="Daligault H.E."/>
            <person name="Davenport K.W."/>
            <person name="Davis C."/>
            <person name="Gleasner C.D."/>
            <person name="Johnson S.L."/>
            <person name="Kaestli M."/>
            <person name="Koren S."/>
            <person name="Kunde Y.A."/>
            <person name="Mayo M."/>
            <person name="McMurry K.K."/>
            <person name="Price E.P."/>
            <person name="Reitenga K.G."/>
            <person name="Robison R."/>
            <person name="Rosovitz M.J."/>
            <person name="Sarovich D.S."/>
            <person name="Teshima H."/>
        </authorList>
    </citation>
    <scope>NUCLEOTIDE SEQUENCE [LARGE SCALE GENOMIC DNA]</scope>
    <source>
        <strain evidence="5 6">MSHR44</strain>
    </source>
</reference>
<feature type="domain" description="Filamentous haemagglutinin FhaB/tRNA nuclease CdiA-like TPS" evidence="4">
    <location>
        <begin position="86"/>
        <end position="204"/>
    </location>
</feature>
<name>A0AA40JHK4_BURPE</name>